<dbReference type="InterPro" id="IPR000531">
    <property type="entry name" value="Beta-barrel_TonB"/>
</dbReference>
<proteinExistence type="inferred from homology"/>
<feature type="short sequence motif" description="TonB C-terminal box" evidence="11">
    <location>
        <begin position="647"/>
        <end position="664"/>
    </location>
</feature>
<dbReference type="InterPro" id="IPR012910">
    <property type="entry name" value="Plug_dom"/>
</dbReference>
<evidence type="ECO:0000256" key="8">
    <source>
        <dbReference type="ARBA" id="ARBA00023136"/>
    </source>
</evidence>
<organism evidence="17 18">
    <name type="scientific">Sphingomonas glacialis</name>
    <dbReference type="NCBI Taxonomy" id="658225"/>
    <lineage>
        <taxon>Bacteria</taxon>
        <taxon>Pseudomonadati</taxon>
        <taxon>Pseudomonadota</taxon>
        <taxon>Alphaproteobacteria</taxon>
        <taxon>Sphingomonadales</taxon>
        <taxon>Sphingomonadaceae</taxon>
        <taxon>Sphingomonas</taxon>
    </lineage>
</organism>
<keyword evidence="17" id="KW-0675">Receptor</keyword>
<feature type="chain" id="PRO_5021420659" evidence="14">
    <location>
        <begin position="24"/>
        <end position="664"/>
    </location>
</feature>
<protein>
    <submittedName>
        <fullName evidence="17">TonB-dependent receptor</fullName>
    </submittedName>
</protein>
<evidence type="ECO:0000256" key="12">
    <source>
        <dbReference type="RuleBase" id="RU003357"/>
    </source>
</evidence>
<feature type="region of interest" description="Disordered" evidence="13">
    <location>
        <begin position="26"/>
        <end position="46"/>
    </location>
</feature>
<evidence type="ECO:0000256" key="9">
    <source>
        <dbReference type="ARBA" id="ARBA00023237"/>
    </source>
</evidence>
<name>A0A502FUA0_9SPHN</name>
<evidence type="ECO:0000256" key="1">
    <source>
        <dbReference type="ARBA" id="ARBA00004571"/>
    </source>
</evidence>
<dbReference type="EMBL" id="RCZC01000003">
    <property type="protein sequence ID" value="TPG52960.1"/>
    <property type="molecule type" value="Genomic_DNA"/>
</dbReference>
<dbReference type="AlphaFoldDB" id="A0A502FUA0"/>
<evidence type="ECO:0000256" key="14">
    <source>
        <dbReference type="SAM" id="SignalP"/>
    </source>
</evidence>
<keyword evidence="7 12" id="KW-0798">TonB box</keyword>
<dbReference type="Pfam" id="PF07715">
    <property type="entry name" value="Plug"/>
    <property type="match status" value="1"/>
</dbReference>
<dbReference type="PANTHER" id="PTHR30069:SF53">
    <property type="entry name" value="COLICIN I RECEPTOR-RELATED"/>
    <property type="match status" value="1"/>
</dbReference>
<keyword evidence="2 10" id="KW-0813">Transport</keyword>
<keyword evidence="6" id="KW-0406">Ion transport</keyword>
<dbReference type="PROSITE" id="PS01156">
    <property type="entry name" value="TONB_DEPENDENT_REC_2"/>
    <property type="match status" value="1"/>
</dbReference>
<dbReference type="InterPro" id="IPR037066">
    <property type="entry name" value="Plug_dom_sf"/>
</dbReference>
<dbReference type="InterPro" id="IPR036942">
    <property type="entry name" value="Beta-barrel_TonB_sf"/>
</dbReference>
<dbReference type="InterPro" id="IPR010917">
    <property type="entry name" value="TonB_rcpt_CS"/>
</dbReference>
<keyword evidence="9 10" id="KW-0998">Cell outer membrane</keyword>
<evidence type="ECO:0000256" key="7">
    <source>
        <dbReference type="ARBA" id="ARBA00023077"/>
    </source>
</evidence>
<evidence type="ECO:0000313" key="18">
    <source>
        <dbReference type="Proteomes" id="UP000319931"/>
    </source>
</evidence>
<keyword evidence="8 10" id="KW-0472">Membrane</keyword>
<dbReference type="PROSITE" id="PS52016">
    <property type="entry name" value="TONB_DEPENDENT_REC_3"/>
    <property type="match status" value="1"/>
</dbReference>
<evidence type="ECO:0000256" key="2">
    <source>
        <dbReference type="ARBA" id="ARBA00022448"/>
    </source>
</evidence>
<evidence type="ECO:0000256" key="6">
    <source>
        <dbReference type="ARBA" id="ARBA00023065"/>
    </source>
</evidence>
<dbReference type="CDD" id="cd01347">
    <property type="entry name" value="ligand_gated_channel"/>
    <property type="match status" value="1"/>
</dbReference>
<evidence type="ECO:0000256" key="10">
    <source>
        <dbReference type="PROSITE-ProRule" id="PRU01360"/>
    </source>
</evidence>
<dbReference type="RefSeq" id="WP_140850886.1">
    <property type="nucleotide sequence ID" value="NZ_RCZC01000003.1"/>
</dbReference>
<comment type="subcellular location">
    <subcellularLocation>
        <location evidence="1 10">Cell outer membrane</location>
        <topology evidence="1 10">Multi-pass membrane protein</topology>
    </subcellularLocation>
</comment>
<feature type="domain" description="TonB-dependent receptor-like beta-barrel" evidence="15">
    <location>
        <begin position="235"/>
        <end position="638"/>
    </location>
</feature>
<evidence type="ECO:0000256" key="11">
    <source>
        <dbReference type="PROSITE-ProRule" id="PRU10144"/>
    </source>
</evidence>
<evidence type="ECO:0000256" key="4">
    <source>
        <dbReference type="ARBA" id="ARBA00022692"/>
    </source>
</evidence>
<evidence type="ECO:0000313" key="17">
    <source>
        <dbReference type="EMBL" id="TPG52960.1"/>
    </source>
</evidence>
<dbReference type="Gene3D" id="2.170.130.10">
    <property type="entry name" value="TonB-dependent receptor, plug domain"/>
    <property type="match status" value="1"/>
</dbReference>
<dbReference type="Pfam" id="PF00593">
    <property type="entry name" value="TonB_dep_Rec_b-barrel"/>
    <property type="match status" value="1"/>
</dbReference>
<sequence length="664" mass="70647">MKRFYPPTSGLLLGLLFASPAYADAPAKPDDAQQAARPDAASDVPTNSASDIVVTATRVPTAIERVAASVTVLDKAAIDRSQDIGVTELLVRTPGVSMARNGGYGTNTSLRLRGAETDQTVVVIDGVKLNDPSSPGGGYNFANLLTGDASRIEVLRGPQSILWGSQAIGGVVNIVTALPQKPLEGSFDIEAGSRETVSARAAIGGKTGPLTFRVGAQSFTTAGISAIAPAFGGTETDGYTNQSVTGRAELQLADGISADVRGYYAHGRVELDGFDADSSDFSVDTQFVGYAGLNVDLFGGRLRNRVAYSYTDIQRDNYSPELPQPLTFDANGRNARIEYQGSLGIATGWDAVFGVEREISRFRTVSPDGTLGTPTPAPDTARAALTGVYAKLTATVFDGLTLSGGVRNDDHSRFGSKTLFEAGGVWALRSGTTLRASYGEGFKAPTLYQLFSEYGNQTLRPEQAKGWEAGVEQHLFAGALTLGGTYFERRSTNLIDFASCPDVPTTALCFQPGTAIARYGYYANVSRALAQGVEAQGALRLGQRLLLDGNYTYSLSEDRSPGATYGLQLARRPRNAANGSVTYTLPSGISGGVAVRWSGETFNDAAHATRLAPYTLVDLRAELPVTKRVALFGRIENLFDEQYQTIYRYGTLGRSVYAGFRGRF</sequence>
<comment type="caution">
    <text evidence="17">The sequence shown here is derived from an EMBL/GenBank/DDBJ whole genome shotgun (WGS) entry which is preliminary data.</text>
</comment>
<keyword evidence="3 10" id="KW-1134">Transmembrane beta strand</keyword>
<feature type="domain" description="TonB-dependent receptor plug" evidence="16">
    <location>
        <begin position="64"/>
        <end position="171"/>
    </location>
</feature>
<evidence type="ECO:0000256" key="5">
    <source>
        <dbReference type="ARBA" id="ARBA00022729"/>
    </source>
</evidence>
<evidence type="ECO:0000259" key="16">
    <source>
        <dbReference type="Pfam" id="PF07715"/>
    </source>
</evidence>
<dbReference type="GO" id="GO:0009279">
    <property type="term" value="C:cell outer membrane"/>
    <property type="evidence" value="ECO:0007669"/>
    <property type="project" value="UniProtKB-SubCell"/>
</dbReference>
<dbReference type="SUPFAM" id="SSF56935">
    <property type="entry name" value="Porins"/>
    <property type="match status" value="1"/>
</dbReference>
<dbReference type="Gene3D" id="2.40.170.20">
    <property type="entry name" value="TonB-dependent receptor, beta-barrel domain"/>
    <property type="match status" value="1"/>
</dbReference>
<dbReference type="InterPro" id="IPR039426">
    <property type="entry name" value="TonB-dep_rcpt-like"/>
</dbReference>
<evidence type="ECO:0000259" key="15">
    <source>
        <dbReference type="Pfam" id="PF00593"/>
    </source>
</evidence>
<keyword evidence="4 10" id="KW-0812">Transmembrane</keyword>
<keyword evidence="5 14" id="KW-0732">Signal</keyword>
<dbReference type="GO" id="GO:0015889">
    <property type="term" value="P:cobalamin transport"/>
    <property type="evidence" value="ECO:0007669"/>
    <property type="project" value="TreeGrafter"/>
</dbReference>
<dbReference type="PANTHER" id="PTHR30069">
    <property type="entry name" value="TONB-DEPENDENT OUTER MEMBRANE RECEPTOR"/>
    <property type="match status" value="1"/>
</dbReference>
<dbReference type="GO" id="GO:0006811">
    <property type="term" value="P:monoatomic ion transport"/>
    <property type="evidence" value="ECO:0007669"/>
    <property type="project" value="UniProtKB-KW"/>
</dbReference>
<dbReference type="OrthoDB" id="9796221at2"/>
<gene>
    <name evidence="17" type="ORF">EAH76_14035</name>
</gene>
<feature type="compositionally biased region" description="Low complexity" evidence="13">
    <location>
        <begin position="26"/>
        <end position="43"/>
    </location>
</feature>
<evidence type="ECO:0000256" key="13">
    <source>
        <dbReference type="SAM" id="MobiDB-lite"/>
    </source>
</evidence>
<dbReference type="Proteomes" id="UP000319931">
    <property type="component" value="Unassembled WGS sequence"/>
</dbReference>
<keyword evidence="18" id="KW-1185">Reference proteome</keyword>
<reference evidence="17 18" key="1">
    <citation type="journal article" date="2019" name="Environ. Microbiol.">
        <title>Species interactions and distinct microbial communities in high Arctic permafrost affected cryosols are associated with the CH4 and CO2 gas fluxes.</title>
        <authorList>
            <person name="Altshuler I."/>
            <person name="Hamel J."/>
            <person name="Turney S."/>
            <person name="Magnuson E."/>
            <person name="Levesque R."/>
            <person name="Greer C."/>
            <person name="Whyte L.G."/>
        </authorList>
    </citation>
    <scope>NUCLEOTIDE SEQUENCE [LARGE SCALE GENOMIC DNA]</scope>
    <source>
        <strain evidence="17 18">E6.1</strain>
    </source>
</reference>
<comment type="similarity">
    <text evidence="10 12">Belongs to the TonB-dependent receptor family.</text>
</comment>
<evidence type="ECO:0000256" key="3">
    <source>
        <dbReference type="ARBA" id="ARBA00022452"/>
    </source>
</evidence>
<accession>A0A502FUA0</accession>
<feature type="signal peptide" evidence="14">
    <location>
        <begin position="1"/>
        <end position="23"/>
    </location>
</feature>